<evidence type="ECO:0000313" key="2">
    <source>
        <dbReference type="Proteomes" id="UP001598130"/>
    </source>
</evidence>
<protein>
    <submittedName>
        <fullName evidence="1">Uncharacterized protein</fullName>
    </submittedName>
</protein>
<accession>A0ABW6CMM2</accession>
<dbReference type="Proteomes" id="UP001598130">
    <property type="component" value="Unassembled WGS sequence"/>
</dbReference>
<evidence type="ECO:0000313" key="1">
    <source>
        <dbReference type="EMBL" id="MFD3263152.1"/>
    </source>
</evidence>
<dbReference type="EMBL" id="JAOTJD010000005">
    <property type="protein sequence ID" value="MFD3263152.1"/>
    <property type="molecule type" value="Genomic_DNA"/>
</dbReference>
<keyword evidence="2" id="KW-1185">Reference proteome</keyword>
<sequence length="207" mass="23368">MKVIEFTQPQIHRLDLVRPSMTAIAAFDDGYACKVYYDGRASNLTLYRKGNPKARYAFEREWVPNPKPAPERIAAVLVGIAPLYETELAKAREIQAAADTLQEAWDAEKTAYHQRRDAGPAMYELLREAMDFIQPFNRATELYDQIEAVLDQARGLDLKGYRITENPATGSSVRVRAPDAETALQRHVMTLAKRPAPDQFVVTEEQG</sequence>
<name>A0ABW6CMM2_9CAUL</name>
<reference evidence="1 2" key="1">
    <citation type="submission" date="2022-09" db="EMBL/GenBank/DDBJ databases">
        <title>New species of Phenylobacterium.</title>
        <authorList>
            <person name="Mieszkin S."/>
        </authorList>
    </citation>
    <scope>NUCLEOTIDE SEQUENCE [LARGE SCALE GENOMIC DNA]</scope>
    <source>
        <strain evidence="1 2">HK31-G</strain>
    </source>
</reference>
<comment type="caution">
    <text evidence="1">The sequence shown here is derived from an EMBL/GenBank/DDBJ whole genome shotgun (WGS) entry which is preliminary data.</text>
</comment>
<gene>
    <name evidence="1" type="ORF">OCL97_04120</name>
</gene>
<organism evidence="1 2">
    <name type="scientific">Phenylobacterium ferrooxidans</name>
    <dbReference type="NCBI Taxonomy" id="2982689"/>
    <lineage>
        <taxon>Bacteria</taxon>
        <taxon>Pseudomonadati</taxon>
        <taxon>Pseudomonadota</taxon>
        <taxon>Alphaproteobacteria</taxon>
        <taxon>Caulobacterales</taxon>
        <taxon>Caulobacteraceae</taxon>
        <taxon>Phenylobacterium</taxon>
    </lineage>
</organism>
<dbReference type="RefSeq" id="WP_377367855.1">
    <property type="nucleotide sequence ID" value="NZ_JAOTJD010000005.1"/>
</dbReference>
<proteinExistence type="predicted"/>